<evidence type="ECO:0000313" key="3">
    <source>
        <dbReference type="Proteomes" id="UP000248606"/>
    </source>
</evidence>
<name>A0A2W5IDW2_9ACTN</name>
<sequence>MTSLVCGNRSVLAWRMQLQAAQAGHTLEVVDPRVFLATIPTDDDIDVICDDAENDDANSGTSSLPAGSPIGSPVAVDNATAANGAADENATWNDTAETVSGAVVAAGNSSCPSFHFDSLIYLADARLWTPQDPSHTPTDTELAQEIRATTEAVVNVIETLPVMPATVVLASSISAGNTTEVGQALAEAAVLIEQATSGAATRYMELQFPQVFGEGFPAMKGALIAQLCDAISAGKHPRVSQDRPMTIMYAQEAARILTNEMPDLAMSMAESSKEPTGQLAITLNEISNMSVDGHIPDRIPSSRYGLVFQLYSTLRTAQLRVAQLRNGENGRHILPKLPTSTVIEELPRVTSRTHFLQPGSTVEIQGTLNGLHRLAVVAGTAELTLPNFPGIVFVAAADKLPEEDQPSTAQAIAQDPADDYPVAEPQGMPFFDVPHGYTVRCECKKNGSAQGGNPVAIVEWVSEP</sequence>
<accession>A0A2W5IDW2</accession>
<feature type="region of interest" description="Disordered" evidence="1">
    <location>
        <begin position="50"/>
        <end position="72"/>
    </location>
</feature>
<dbReference type="EMBL" id="QFOZ01000004">
    <property type="protein sequence ID" value="PZP89157.1"/>
    <property type="molecule type" value="Genomic_DNA"/>
</dbReference>
<dbReference type="AlphaFoldDB" id="A0A2W5IDW2"/>
<protein>
    <submittedName>
        <fullName evidence="2">Uncharacterized protein</fullName>
    </submittedName>
</protein>
<dbReference type="Gene3D" id="3.40.50.720">
    <property type="entry name" value="NAD(P)-binding Rossmann-like Domain"/>
    <property type="match status" value="1"/>
</dbReference>
<evidence type="ECO:0000313" key="2">
    <source>
        <dbReference type="EMBL" id="PZP89157.1"/>
    </source>
</evidence>
<proteinExistence type="predicted"/>
<dbReference type="RefSeq" id="WP_290595858.1">
    <property type="nucleotide sequence ID" value="NZ_CAKZIO010000004.1"/>
</dbReference>
<dbReference type="Proteomes" id="UP000248606">
    <property type="component" value="Unassembled WGS sequence"/>
</dbReference>
<organism evidence="2 3">
    <name type="scientific">Lawsonella clevelandensis</name>
    <dbReference type="NCBI Taxonomy" id="1528099"/>
    <lineage>
        <taxon>Bacteria</taxon>
        <taxon>Bacillati</taxon>
        <taxon>Actinomycetota</taxon>
        <taxon>Actinomycetes</taxon>
        <taxon>Mycobacteriales</taxon>
        <taxon>Lawsonellaceae</taxon>
        <taxon>Lawsonella</taxon>
    </lineage>
</organism>
<comment type="caution">
    <text evidence="2">The sequence shown here is derived from an EMBL/GenBank/DDBJ whole genome shotgun (WGS) entry which is preliminary data.</text>
</comment>
<gene>
    <name evidence="2" type="ORF">DI579_04515</name>
</gene>
<evidence type="ECO:0000256" key="1">
    <source>
        <dbReference type="SAM" id="MobiDB-lite"/>
    </source>
</evidence>
<reference evidence="2 3" key="1">
    <citation type="submission" date="2017-08" db="EMBL/GenBank/DDBJ databases">
        <title>Infants hospitalized years apart are colonized by the same room-sourced microbial strains.</title>
        <authorList>
            <person name="Brooks B."/>
            <person name="Olm M.R."/>
            <person name="Firek B.A."/>
            <person name="Baker R."/>
            <person name="Thomas B.C."/>
            <person name="Morowitz M.J."/>
            <person name="Banfield J.F."/>
        </authorList>
    </citation>
    <scope>NUCLEOTIDE SEQUENCE [LARGE SCALE GENOMIC DNA]</scope>
    <source>
        <strain evidence="2">S2_006_000_R1_57</strain>
    </source>
</reference>